<gene>
    <name evidence="9 15" type="primary">proC</name>
    <name evidence="15" type="ORF">JAV76_14705</name>
</gene>
<dbReference type="HAMAP" id="MF_01925">
    <property type="entry name" value="P5C_reductase"/>
    <property type="match status" value="1"/>
</dbReference>
<keyword evidence="7 9" id="KW-0560">Oxidoreductase</keyword>
<evidence type="ECO:0000256" key="12">
    <source>
        <dbReference type="RuleBase" id="RU003903"/>
    </source>
</evidence>
<proteinExistence type="inferred from homology"/>
<keyword evidence="5 9" id="KW-0641">Proline biosynthesis</keyword>
<dbReference type="PROSITE" id="PS00521">
    <property type="entry name" value="P5CR"/>
    <property type="match status" value="1"/>
</dbReference>
<comment type="subcellular location">
    <subcellularLocation>
        <location evidence="1 9">Cytoplasm</location>
    </subcellularLocation>
</comment>
<comment type="function">
    <text evidence="8 9">Catalyzes the reduction of 1-pyrroline-5-carboxylate (PCA) to L-proline.</text>
</comment>
<dbReference type="InterPro" id="IPR053790">
    <property type="entry name" value="P5CR-like_CS"/>
</dbReference>
<dbReference type="Gene3D" id="1.10.3730.10">
    <property type="entry name" value="ProC C-terminal domain-like"/>
    <property type="match status" value="1"/>
</dbReference>
<evidence type="ECO:0000256" key="4">
    <source>
        <dbReference type="ARBA" id="ARBA00022605"/>
    </source>
</evidence>
<dbReference type="Gene3D" id="3.40.50.720">
    <property type="entry name" value="NAD(P)-binding Rossmann-like Domain"/>
    <property type="match status" value="1"/>
</dbReference>
<keyword evidence="16" id="KW-1185">Reference proteome</keyword>
<dbReference type="Proteomes" id="UP000602087">
    <property type="component" value="Unassembled WGS sequence"/>
</dbReference>
<name>A0A934MCC6_9MICO</name>
<evidence type="ECO:0000256" key="2">
    <source>
        <dbReference type="ARBA" id="ARBA00005525"/>
    </source>
</evidence>
<sequence>MTVGFIGTGNMATAIVRGVVADGSLPASEIVVHDRNAHKCEALAEELGVRTAASPEELVDVADVVVLALKPQVLPSVVPGLAERIADRRRVVVSVAAGTSIERLEGLLATTGGPGPVVRVMPNVNATVGEGCAAVAGNTAASREDVELVLGMFRAVGEAWELDESQFSAFTAIAGSAPAFAYLFVDSLARGAVKAGMPKALATSIAAQAVLGSARMVLESESSPWDLIDTVCSPGGTTVAGLLALEDRGFLSTVVHGVSSTIARDKEIGAASNG</sequence>
<evidence type="ECO:0000313" key="15">
    <source>
        <dbReference type="EMBL" id="MBI9116261.1"/>
    </source>
</evidence>
<evidence type="ECO:0000256" key="11">
    <source>
        <dbReference type="PIRSR" id="PIRSR000193-1"/>
    </source>
</evidence>
<dbReference type="InterPro" id="IPR008927">
    <property type="entry name" value="6-PGluconate_DH-like_C_sf"/>
</dbReference>
<protein>
    <recommendedName>
        <fullName evidence="9 10">Pyrroline-5-carboxylate reductase</fullName>
        <shortName evidence="9">P5C reductase</shortName>
        <shortName evidence="9">P5CR</shortName>
        <ecNumber evidence="9 10">1.5.1.2</ecNumber>
    </recommendedName>
    <alternativeName>
        <fullName evidence="9">PCA reductase</fullName>
    </alternativeName>
</protein>
<feature type="binding site" evidence="11">
    <location>
        <begin position="6"/>
        <end position="11"/>
    </location>
    <ligand>
        <name>NADP(+)</name>
        <dbReference type="ChEBI" id="CHEBI:58349"/>
    </ligand>
</feature>
<accession>A0A934MCC6</accession>
<dbReference type="SUPFAM" id="SSF51735">
    <property type="entry name" value="NAD(P)-binding Rossmann-fold domains"/>
    <property type="match status" value="1"/>
</dbReference>
<feature type="domain" description="Pyrroline-5-carboxylate reductase dimerisation" evidence="14">
    <location>
        <begin position="164"/>
        <end position="267"/>
    </location>
</feature>
<evidence type="ECO:0000256" key="10">
    <source>
        <dbReference type="NCBIfam" id="TIGR00112"/>
    </source>
</evidence>
<dbReference type="GO" id="GO:0055129">
    <property type="term" value="P:L-proline biosynthetic process"/>
    <property type="evidence" value="ECO:0007669"/>
    <property type="project" value="UniProtKB-UniRule"/>
</dbReference>
<dbReference type="PANTHER" id="PTHR11645">
    <property type="entry name" value="PYRROLINE-5-CARBOXYLATE REDUCTASE"/>
    <property type="match status" value="1"/>
</dbReference>
<dbReference type="InterPro" id="IPR028939">
    <property type="entry name" value="P5C_Rdtase_cat_N"/>
</dbReference>
<dbReference type="FunFam" id="1.10.3730.10:FF:000001">
    <property type="entry name" value="Pyrroline-5-carboxylate reductase"/>
    <property type="match status" value="1"/>
</dbReference>
<dbReference type="FunFam" id="3.40.50.720:FF:000190">
    <property type="entry name" value="Pyrroline-5-carboxylate reductase"/>
    <property type="match status" value="1"/>
</dbReference>
<keyword evidence="4 9" id="KW-0028">Amino-acid biosynthesis</keyword>
<keyword evidence="3 9" id="KW-0963">Cytoplasm</keyword>
<reference evidence="15" key="1">
    <citation type="submission" date="2020-12" db="EMBL/GenBank/DDBJ databases">
        <title>Sanguibacter suaedae sp. nov., isolated from Suaeda aralocaspica.</title>
        <authorList>
            <person name="Ma Q."/>
        </authorList>
    </citation>
    <scope>NUCLEOTIDE SEQUENCE</scope>
    <source>
        <strain evidence="15">YZGR15</strain>
    </source>
</reference>
<comment type="similarity">
    <text evidence="2 9 12">Belongs to the pyrroline-5-carboxylate reductase family.</text>
</comment>
<dbReference type="NCBIfam" id="TIGR00112">
    <property type="entry name" value="proC"/>
    <property type="match status" value="1"/>
</dbReference>
<dbReference type="EC" id="1.5.1.2" evidence="9 10"/>
<dbReference type="Pfam" id="PF14748">
    <property type="entry name" value="P5CR_dimer"/>
    <property type="match status" value="1"/>
</dbReference>
<dbReference type="SUPFAM" id="SSF48179">
    <property type="entry name" value="6-phosphogluconate dehydrogenase C-terminal domain-like"/>
    <property type="match status" value="1"/>
</dbReference>
<dbReference type="GO" id="GO:0004735">
    <property type="term" value="F:pyrroline-5-carboxylate reductase activity"/>
    <property type="evidence" value="ECO:0007669"/>
    <property type="project" value="UniProtKB-UniRule"/>
</dbReference>
<evidence type="ECO:0000256" key="9">
    <source>
        <dbReference type="HAMAP-Rule" id="MF_01925"/>
    </source>
</evidence>
<comment type="pathway">
    <text evidence="9 12">Amino-acid biosynthesis; L-proline biosynthesis; L-proline from L-glutamate 5-semialdehyde: step 1/1.</text>
</comment>
<dbReference type="InterPro" id="IPR000304">
    <property type="entry name" value="Pyrroline-COOH_reductase"/>
</dbReference>
<dbReference type="AlphaFoldDB" id="A0A934MCC6"/>
<dbReference type="EMBL" id="JAEINH010000022">
    <property type="protein sequence ID" value="MBI9116261.1"/>
    <property type="molecule type" value="Genomic_DNA"/>
</dbReference>
<evidence type="ECO:0000256" key="5">
    <source>
        <dbReference type="ARBA" id="ARBA00022650"/>
    </source>
</evidence>
<evidence type="ECO:0000259" key="13">
    <source>
        <dbReference type="Pfam" id="PF03807"/>
    </source>
</evidence>
<feature type="domain" description="Pyrroline-5-carboxylate reductase catalytic N-terminal" evidence="13">
    <location>
        <begin position="2"/>
        <end position="98"/>
    </location>
</feature>
<evidence type="ECO:0000256" key="1">
    <source>
        <dbReference type="ARBA" id="ARBA00004496"/>
    </source>
</evidence>
<evidence type="ECO:0000256" key="8">
    <source>
        <dbReference type="ARBA" id="ARBA00058118"/>
    </source>
</evidence>
<dbReference type="PIRSF" id="PIRSF000193">
    <property type="entry name" value="Pyrrol-5-carb_rd"/>
    <property type="match status" value="1"/>
</dbReference>
<dbReference type="PANTHER" id="PTHR11645:SF0">
    <property type="entry name" value="PYRROLINE-5-CARBOXYLATE REDUCTASE 3"/>
    <property type="match status" value="1"/>
</dbReference>
<dbReference type="InterPro" id="IPR029036">
    <property type="entry name" value="P5CR_dimer"/>
</dbReference>
<keyword evidence="6 9" id="KW-0521">NADP</keyword>
<evidence type="ECO:0000256" key="7">
    <source>
        <dbReference type="ARBA" id="ARBA00023002"/>
    </source>
</evidence>
<evidence type="ECO:0000313" key="16">
    <source>
        <dbReference type="Proteomes" id="UP000602087"/>
    </source>
</evidence>
<organism evidence="15 16">
    <name type="scientific">Sanguibacter suaedae</name>
    <dbReference type="NCBI Taxonomy" id="2795737"/>
    <lineage>
        <taxon>Bacteria</taxon>
        <taxon>Bacillati</taxon>
        <taxon>Actinomycetota</taxon>
        <taxon>Actinomycetes</taxon>
        <taxon>Micrococcales</taxon>
        <taxon>Sanguibacteraceae</taxon>
        <taxon>Sanguibacter</taxon>
    </lineage>
</organism>
<feature type="binding site" evidence="11">
    <location>
        <begin position="68"/>
        <end position="71"/>
    </location>
    <ligand>
        <name>NADP(+)</name>
        <dbReference type="ChEBI" id="CHEBI:58349"/>
    </ligand>
</feature>
<dbReference type="Pfam" id="PF03807">
    <property type="entry name" value="F420_oxidored"/>
    <property type="match status" value="1"/>
</dbReference>
<evidence type="ECO:0000256" key="6">
    <source>
        <dbReference type="ARBA" id="ARBA00022857"/>
    </source>
</evidence>
<comment type="catalytic activity">
    <reaction evidence="9">
        <text>L-proline + NAD(+) = (S)-1-pyrroline-5-carboxylate + NADH + 2 H(+)</text>
        <dbReference type="Rhea" id="RHEA:14105"/>
        <dbReference type="ChEBI" id="CHEBI:15378"/>
        <dbReference type="ChEBI" id="CHEBI:17388"/>
        <dbReference type="ChEBI" id="CHEBI:57540"/>
        <dbReference type="ChEBI" id="CHEBI:57945"/>
        <dbReference type="ChEBI" id="CHEBI:60039"/>
        <dbReference type="EC" id="1.5.1.2"/>
    </reaction>
</comment>
<dbReference type="InterPro" id="IPR036291">
    <property type="entry name" value="NAD(P)-bd_dom_sf"/>
</dbReference>
<dbReference type="GO" id="GO:0005737">
    <property type="term" value="C:cytoplasm"/>
    <property type="evidence" value="ECO:0007669"/>
    <property type="project" value="UniProtKB-SubCell"/>
</dbReference>
<comment type="catalytic activity">
    <reaction evidence="9 12">
        <text>L-proline + NADP(+) = (S)-1-pyrroline-5-carboxylate + NADPH + 2 H(+)</text>
        <dbReference type="Rhea" id="RHEA:14109"/>
        <dbReference type="ChEBI" id="CHEBI:15378"/>
        <dbReference type="ChEBI" id="CHEBI:17388"/>
        <dbReference type="ChEBI" id="CHEBI:57783"/>
        <dbReference type="ChEBI" id="CHEBI:58349"/>
        <dbReference type="ChEBI" id="CHEBI:60039"/>
        <dbReference type="EC" id="1.5.1.2"/>
    </reaction>
</comment>
<comment type="caution">
    <text evidence="15">The sequence shown here is derived from an EMBL/GenBank/DDBJ whole genome shotgun (WGS) entry which is preliminary data.</text>
</comment>
<evidence type="ECO:0000259" key="14">
    <source>
        <dbReference type="Pfam" id="PF14748"/>
    </source>
</evidence>
<dbReference type="RefSeq" id="WP_198734828.1">
    <property type="nucleotide sequence ID" value="NZ_JAEINH010000022.1"/>
</dbReference>
<evidence type="ECO:0000256" key="3">
    <source>
        <dbReference type="ARBA" id="ARBA00022490"/>
    </source>
</evidence>